<comment type="caution">
    <text evidence="6">The sequence shown here is derived from an EMBL/GenBank/DDBJ whole genome shotgun (WGS) entry which is preliminary data.</text>
</comment>
<evidence type="ECO:0000313" key="6">
    <source>
        <dbReference type="EMBL" id="KAL3499378.1"/>
    </source>
</evidence>
<proteinExistence type="inferred from homology"/>
<dbReference type="FunFam" id="2.60.110.10:FF:000003">
    <property type="entry name" value="Thaumatin I"/>
    <property type="match status" value="1"/>
</dbReference>
<dbReference type="InterPro" id="IPR001938">
    <property type="entry name" value="Thaumatin"/>
</dbReference>
<feature type="disulfide bond" evidence="4">
    <location>
        <begin position="153"/>
        <end position="163"/>
    </location>
</feature>
<dbReference type="Proteomes" id="UP001630127">
    <property type="component" value="Unassembled WGS sequence"/>
</dbReference>
<feature type="disulfide bond" evidence="4">
    <location>
        <begin position="177"/>
        <end position="184"/>
    </location>
</feature>
<feature type="disulfide bond" evidence="4">
    <location>
        <begin position="74"/>
        <end position="84"/>
    </location>
</feature>
<evidence type="ECO:0000313" key="7">
    <source>
        <dbReference type="Proteomes" id="UP001630127"/>
    </source>
</evidence>
<evidence type="ECO:0000256" key="1">
    <source>
        <dbReference type="ARBA" id="ARBA00010607"/>
    </source>
</evidence>
<feature type="disulfide bond" evidence="4">
    <location>
        <begin position="89"/>
        <end position="95"/>
    </location>
</feature>
<organism evidence="6 7">
    <name type="scientific">Cinchona calisaya</name>
    <dbReference type="NCBI Taxonomy" id="153742"/>
    <lineage>
        <taxon>Eukaryota</taxon>
        <taxon>Viridiplantae</taxon>
        <taxon>Streptophyta</taxon>
        <taxon>Embryophyta</taxon>
        <taxon>Tracheophyta</taxon>
        <taxon>Spermatophyta</taxon>
        <taxon>Magnoliopsida</taxon>
        <taxon>eudicotyledons</taxon>
        <taxon>Gunneridae</taxon>
        <taxon>Pentapetalae</taxon>
        <taxon>asterids</taxon>
        <taxon>lamiids</taxon>
        <taxon>Gentianales</taxon>
        <taxon>Rubiaceae</taxon>
        <taxon>Cinchonoideae</taxon>
        <taxon>Cinchoneae</taxon>
        <taxon>Cinchona</taxon>
    </lineage>
</organism>
<feature type="signal peptide" evidence="5">
    <location>
        <begin position="1"/>
        <end position="24"/>
    </location>
</feature>
<reference evidence="6 7" key="1">
    <citation type="submission" date="2024-11" db="EMBL/GenBank/DDBJ databases">
        <title>A near-complete genome assembly of Cinchona calisaya.</title>
        <authorList>
            <person name="Lian D.C."/>
            <person name="Zhao X.W."/>
            <person name="Wei L."/>
        </authorList>
    </citation>
    <scope>NUCLEOTIDE SEQUENCE [LARGE SCALE GENOMIC DNA]</scope>
    <source>
        <tissue evidence="6">Nenye</tissue>
    </source>
</reference>
<name>A0ABD2XVZ1_9GENT</name>
<dbReference type="PROSITE" id="PS51367">
    <property type="entry name" value="THAUMATIN_2"/>
    <property type="match status" value="1"/>
</dbReference>
<dbReference type="EMBL" id="JBJUIK010000016">
    <property type="protein sequence ID" value="KAL3499378.1"/>
    <property type="molecule type" value="Genomic_DNA"/>
</dbReference>
<evidence type="ECO:0008006" key="8">
    <source>
        <dbReference type="Google" id="ProtNLM"/>
    </source>
</evidence>
<dbReference type="Pfam" id="PF00314">
    <property type="entry name" value="Thaumatin"/>
    <property type="match status" value="1"/>
</dbReference>
<gene>
    <name evidence="6" type="ORF">ACH5RR_038471</name>
</gene>
<keyword evidence="3 4" id="KW-1015">Disulfide bond</keyword>
<dbReference type="InterPro" id="IPR037176">
    <property type="entry name" value="Osmotin/thaumatin-like_sf"/>
</dbReference>
<comment type="similarity">
    <text evidence="1">Belongs to the thaumatin family.</text>
</comment>
<dbReference type="SMART" id="SM00205">
    <property type="entry name" value="THN"/>
    <property type="match status" value="1"/>
</dbReference>
<dbReference type="PANTHER" id="PTHR31048">
    <property type="entry name" value="OS03G0233200 PROTEIN"/>
    <property type="match status" value="1"/>
</dbReference>
<evidence type="ECO:0000256" key="2">
    <source>
        <dbReference type="ARBA" id="ARBA00022729"/>
    </source>
</evidence>
<dbReference type="SUPFAM" id="SSF49870">
    <property type="entry name" value="Osmotin, thaumatin-like protein"/>
    <property type="match status" value="1"/>
</dbReference>
<feature type="disulfide bond" evidence="4">
    <location>
        <begin position="167"/>
        <end position="176"/>
    </location>
</feature>
<accession>A0ABD2XVZ1</accession>
<sequence length="242" mass="26341">MKILKSLFISTLLVVTLLPNTTRASTFEIQNNCPYTVWAAAVPGGGQRLDTGLTWTLDVSTSSNPGRIWARTNCTFNVTGTSSCQTGDCGGVLRCTAYGTPPNTLVEYAFYKNNIDFLDISLVDGFNLPIELSRPSSGCTGVISCTADINGECPVKLRAPGGCNNPCTVFKTNKYCCDSLGGNCEPTNYSRFFKDRCPDAYSYANDDKSSTFTCPGQQLQVQATETHDWTPFISKAKFTSNW</sequence>
<dbReference type="Gene3D" id="2.60.110.10">
    <property type="entry name" value="Thaumatin"/>
    <property type="match status" value="1"/>
</dbReference>
<dbReference type="PIRSF" id="PIRSF002703">
    <property type="entry name" value="Thaumatin"/>
    <property type="match status" value="1"/>
</dbReference>
<keyword evidence="7" id="KW-1185">Reference proteome</keyword>
<evidence type="ECO:0000256" key="4">
    <source>
        <dbReference type="PIRSR" id="PIRSR002703-1"/>
    </source>
</evidence>
<evidence type="ECO:0000256" key="3">
    <source>
        <dbReference type="ARBA" id="ARBA00023157"/>
    </source>
</evidence>
<protein>
    <recommendedName>
        <fullName evidence="8">Thaumatin-like protein</fullName>
    </recommendedName>
</protein>
<feature type="chain" id="PRO_5044764594" description="Thaumatin-like protein" evidence="5">
    <location>
        <begin position="25"/>
        <end position="242"/>
    </location>
</feature>
<evidence type="ECO:0000256" key="5">
    <source>
        <dbReference type="SAM" id="SignalP"/>
    </source>
</evidence>
<dbReference type="PRINTS" id="PR00347">
    <property type="entry name" value="THAUMATIN"/>
</dbReference>
<dbReference type="AlphaFoldDB" id="A0ABD2XVZ1"/>
<keyword evidence="2 5" id="KW-0732">Signal</keyword>
<feature type="disulfide bond" evidence="4">
    <location>
        <begin position="145"/>
        <end position="197"/>
    </location>
</feature>